<dbReference type="InterPro" id="IPR029058">
    <property type="entry name" value="AB_hydrolase_fold"/>
</dbReference>
<dbReference type="RefSeq" id="WP_289269094.1">
    <property type="nucleotide sequence ID" value="NZ_OX365700.1"/>
</dbReference>
<dbReference type="KEGG" id="nti:DNFV4_02793"/>
<dbReference type="GO" id="GO:0016787">
    <property type="term" value="F:hydrolase activity"/>
    <property type="evidence" value="ECO:0007669"/>
    <property type="project" value="UniProtKB-KW"/>
</dbReference>
<dbReference type="PANTHER" id="PTHR43037">
    <property type="entry name" value="UNNAMED PRODUCT-RELATED"/>
    <property type="match status" value="1"/>
</dbReference>
<keyword evidence="5" id="KW-1185">Reference proteome</keyword>
<protein>
    <recommendedName>
        <fullName evidence="6">Phospholipase/carboxylesterase/thioesterase domain-containing protein</fullName>
    </recommendedName>
</protein>
<dbReference type="AlphaFoldDB" id="A0AA86N093"/>
<feature type="compositionally biased region" description="Pro residues" evidence="3">
    <location>
        <begin position="449"/>
        <end position="459"/>
    </location>
</feature>
<reference evidence="4" key="1">
    <citation type="submission" date="2022-10" db="EMBL/GenBank/DDBJ databases">
        <authorList>
            <person name="Koch H."/>
        </authorList>
    </citation>
    <scope>NUCLEOTIDE SEQUENCE</scope>
    <source>
        <strain evidence="4">DNF</strain>
    </source>
</reference>
<sequence length="459" mass="51334">MRPHDRHTSLSIISLWLGFLLLVAASPGSAEESPPPSDNLVREYLDTPDAERADHLLTTILADDRYSPAVVRDLILRPRDYGPAATGVQPNLPLSVGGRPYSFALSVPENYQPSSDYGLVICLHGAGFTGEAYLDRWKPRLGDEYILACPTYGRGAWWNRSAEELVLATIRAVWSRYRIDRNRVFLTGMSNGGIGAWIIGMHHADLFAGLAPMASGIDDVLYPFLSNLRTTPVYIIHGSQDEVMPVRLSRELAAELTKLGYDFVYREHDRTHPMAGGHFFPREELPALVDWMNRQRRRVLPSHLSLTRDASHLDAFAWVRIDATDRIAVFSENLFDGTDRFITDRVYAKLDVQIVEGNRIEVRTDHVLRYSLFLNDELIDLSRPVVVITNGTESFRGLLTPSVETMLRQARRRGDPPRTFSAQVTITTTSSAGPADRPERTEPVKPSAPASPSPNPDLP</sequence>
<evidence type="ECO:0000313" key="5">
    <source>
        <dbReference type="Proteomes" id="UP001179121"/>
    </source>
</evidence>
<dbReference type="EMBL" id="OX365700">
    <property type="protein sequence ID" value="CAI4032363.1"/>
    <property type="molecule type" value="Genomic_DNA"/>
</dbReference>
<dbReference type="SUPFAM" id="SSF53474">
    <property type="entry name" value="alpha/beta-Hydrolases"/>
    <property type="match status" value="1"/>
</dbReference>
<evidence type="ECO:0000313" key="4">
    <source>
        <dbReference type="EMBL" id="CAI4032363.1"/>
    </source>
</evidence>
<name>A0AA86N093_9BACT</name>
<feature type="compositionally biased region" description="Polar residues" evidence="3">
    <location>
        <begin position="420"/>
        <end position="432"/>
    </location>
</feature>
<keyword evidence="1" id="KW-0732">Signal</keyword>
<accession>A0AA86N093</accession>
<evidence type="ECO:0000256" key="1">
    <source>
        <dbReference type="ARBA" id="ARBA00022729"/>
    </source>
</evidence>
<dbReference type="PANTHER" id="PTHR43037:SF5">
    <property type="entry name" value="FERULOYL ESTERASE"/>
    <property type="match status" value="1"/>
</dbReference>
<evidence type="ECO:0000256" key="3">
    <source>
        <dbReference type="SAM" id="MobiDB-lite"/>
    </source>
</evidence>
<evidence type="ECO:0008006" key="6">
    <source>
        <dbReference type="Google" id="ProtNLM"/>
    </source>
</evidence>
<dbReference type="InterPro" id="IPR050955">
    <property type="entry name" value="Plant_Biomass_Hydrol_Est"/>
</dbReference>
<dbReference type="Gene3D" id="3.40.50.1820">
    <property type="entry name" value="alpha/beta hydrolase"/>
    <property type="match status" value="1"/>
</dbReference>
<dbReference type="Proteomes" id="UP001179121">
    <property type="component" value="Chromosome"/>
</dbReference>
<organism evidence="4 5">
    <name type="scientific">Nitrospira tepida</name>
    <dbReference type="NCBI Taxonomy" id="2973512"/>
    <lineage>
        <taxon>Bacteria</taxon>
        <taxon>Pseudomonadati</taxon>
        <taxon>Nitrospirota</taxon>
        <taxon>Nitrospiria</taxon>
        <taxon>Nitrospirales</taxon>
        <taxon>Nitrospiraceae</taxon>
        <taxon>Nitrospira</taxon>
    </lineage>
</organism>
<evidence type="ECO:0000256" key="2">
    <source>
        <dbReference type="ARBA" id="ARBA00022801"/>
    </source>
</evidence>
<proteinExistence type="predicted"/>
<keyword evidence="2" id="KW-0378">Hydrolase</keyword>
<gene>
    <name evidence="4" type="ORF">DNFV4_02793</name>
</gene>
<feature type="region of interest" description="Disordered" evidence="3">
    <location>
        <begin position="409"/>
        <end position="459"/>
    </location>
</feature>